<keyword evidence="1" id="KW-0812">Transmembrane</keyword>
<sequence length="59" mass="6519">MPERAPGWEGTILAFVMIATVLIGSAYGVALAYAIPVPWTVLLVIAAIAALWLRRRRRR</sequence>
<dbReference type="RefSeq" id="WP_012120478.1">
    <property type="nucleotide sequence ID" value="NC_009767.1"/>
</dbReference>
<dbReference type="AlphaFoldDB" id="A7NKN4"/>
<protein>
    <submittedName>
        <fullName evidence="2">Uncharacterized protein</fullName>
    </submittedName>
</protein>
<organism evidence="2 3">
    <name type="scientific">Roseiflexus castenholzii (strain DSM 13941 / HLO8)</name>
    <dbReference type="NCBI Taxonomy" id="383372"/>
    <lineage>
        <taxon>Bacteria</taxon>
        <taxon>Bacillati</taxon>
        <taxon>Chloroflexota</taxon>
        <taxon>Chloroflexia</taxon>
        <taxon>Chloroflexales</taxon>
        <taxon>Roseiflexineae</taxon>
        <taxon>Roseiflexaceae</taxon>
        <taxon>Roseiflexus</taxon>
    </lineage>
</organism>
<dbReference type="Proteomes" id="UP000000263">
    <property type="component" value="Chromosome"/>
</dbReference>
<feature type="transmembrane region" description="Helical" evidence="1">
    <location>
        <begin position="12"/>
        <end position="30"/>
    </location>
</feature>
<accession>A7NKN4</accession>
<evidence type="ECO:0000313" key="3">
    <source>
        <dbReference type="Proteomes" id="UP000000263"/>
    </source>
</evidence>
<gene>
    <name evidence="2" type="ordered locus">Rcas_1966</name>
</gene>
<keyword evidence="3" id="KW-1185">Reference proteome</keyword>
<dbReference type="NCBIfam" id="TIGR02595">
    <property type="entry name" value="PEP_CTERM"/>
    <property type="match status" value="1"/>
</dbReference>
<dbReference type="HOGENOM" id="CLU_2957798_0_0_0"/>
<dbReference type="OrthoDB" id="9966206at2"/>
<keyword evidence="1" id="KW-1133">Transmembrane helix</keyword>
<name>A7NKN4_ROSCS</name>
<feature type="transmembrane region" description="Helical" evidence="1">
    <location>
        <begin position="36"/>
        <end position="53"/>
    </location>
</feature>
<dbReference type="EMBL" id="CP000804">
    <property type="protein sequence ID" value="ABU58054.1"/>
    <property type="molecule type" value="Genomic_DNA"/>
</dbReference>
<keyword evidence="1" id="KW-0472">Membrane</keyword>
<evidence type="ECO:0000256" key="1">
    <source>
        <dbReference type="SAM" id="Phobius"/>
    </source>
</evidence>
<dbReference type="KEGG" id="rca:Rcas_1966"/>
<dbReference type="InterPro" id="IPR013424">
    <property type="entry name" value="Ice-binding_C"/>
</dbReference>
<proteinExistence type="predicted"/>
<evidence type="ECO:0000313" key="2">
    <source>
        <dbReference type="EMBL" id="ABU58054.1"/>
    </source>
</evidence>
<reference evidence="2 3" key="1">
    <citation type="submission" date="2007-08" db="EMBL/GenBank/DDBJ databases">
        <title>Complete sequence of Roseiflexus castenholzii DSM 13941.</title>
        <authorList>
            <consortium name="US DOE Joint Genome Institute"/>
            <person name="Copeland A."/>
            <person name="Lucas S."/>
            <person name="Lapidus A."/>
            <person name="Barry K."/>
            <person name="Glavina del Rio T."/>
            <person name="Dalin E."/>
            <person name="Tice H."/>
            <person name="Pitluck S."/>
            <person name="Thompson L.S."/>
            <person name="Brettin T."/>
            <person name="Bruce D."/>
            <person name="Detter J.C."/>
            <person name="Han C."/>
            <person name="Tapia R."/>
            <person name="Schmutz J."/>
            <person name="Larimer F."/>
            <person name="Land M."/>
            <person name="Hauser L."/>
            <person name="Kyrpides N."/>
            <person name="Mikhailova N."/>
            <person name="Bryant D.A."/>
            <person name="Hanada S."/>
            <person name="Tsukatani Y."/>
            <person name="Richardson P."/>
        </authorList>
    </citation>
    <scope>NUCLEOTIDE SEQUENCE [LARGE SCALE GENOMIC DNA]</scope>
    <source>
        <strain evidence="3">DSM 13941 / HLO8</strain>
    </source>
</reference>